<organism evidence="1 2">
    <name type="scientific">Hathewaya histolytica</name>
    <name type="common">Clostridium histolyticum</name>
    <dbReference type="NCBI Taxonomy" id="1498"/>
    <lineage>
        <taxon>Bacteria</taxon>
        <taxon>Bacillati</taxon>
        <taxon>Bacillota</taxon>
        <taxon>Clostridia</taxon>
        <taxon>Eubacteriales</taxon>
        <taxon>Clostridiaceae</taxon>
        <taxon>Hathewaya</taxon>
    </lineage>
</organism>
<dbReference type="CDD" id="cd04645">
    <property type="entry name" value="LbH_gamma_CA_like"/>
    <property type="match status" value="1"/>
</dbReference>
<dbReference type="PANTHER" id="PTHR13061">
    <property type="entry name" value="DYNACTIN SUBUNIT P25"/>
    <property type="match status" value="1"/>
</dbReference>
<dbReference type="EMBL" id="LR590481">
    <property type="protein sequence ID" value="VTQ93414.1"/>
    <property type="molecule type" value="Genomic_DNA"/>
</dbReference>
<protein>
    <submittedName>
        <fullName evidence="1">Ferripyochelin binding protein</fullName>
    </submittedName>
</protein>
<dbReference type="InterPro" id="IPR047324">
    <property type="entry name" value="LbH_gamma_CA-like"/>
</dbReference>
<dbReference type="Pfam" id="PF00132">
    <property type="entry name" value="Hexapep"/>
    <property type="match status" value="1"/>
</dbReference>
<dbReference type="Proteomes" id="UP000308489">
    <property type="component" value="Chromosome 1"/>
</dbReference>
<dbReference type="AlphaFoldDB" id="A0A4U9RMJ0"/>
<name>A0A4U9RMJ0_HATHI</name>
<keyword evidence="2" id="KW-1185">Reference proteome</keyword>
<evidence type="ECO:0000313" key="1">
    <source>
        <dbReference type="EMBL" id="VTQ93414.1"/>
    </source>
</evidence>
<evidence type="ECO:0000313" key="2">
    <source>
        <dbReference type="Proteomes" id="UP000308489"/>
    </source>
</evidence>
<dbReference type="KEGG" id="hhw:NCTC503_02106"/>
<dbReference type="RefSeq" id="WP_138210676.1">
    <property type="nucleotide sequence ID" value="NZ_CBCRUQ010000013.1"/>
</dbReference>
<dbReference type="InterPro" id="IPR050484">
    <property type="entry name" value="Transf_Hexapept/Carb_Anhydrase"/>
</dbReference>
<dbReference type="Gene3D" id="2.160.10.10">
    <property type="entry name" value="Hexapeptide repeat proteins"/>
    <property type="match status" value="1"/>
</dbReference>
<dbReference type="PANTHER" id="PTHR13061:SF29">
    <property type="entry name" value="GAMMA CARBONIC ANHYDRASE-LIKE 1, MITOCHONDRIAL-RELATED"/>
    <property type="match status" value="1"/>
</dbReference>
<sequence length="168" mass="18137">MIIEFNNEKPIIHNETFIAENVVLVGEVILERDVNIWYNSVLRADINKITVGEGTNIQENSTVHVAHEYGVKIGKNVTIGHNCVIHGCNIGDNTLVGMGSIILNGAEIGENTLIGAGSVVTEGKTIPSGVLCLGSPARVIRNLTEEEIISLRNSSKNYVALSKAYLNK</sequence>
<dbReference type="InterPro" id="IPR011004">
    <property type="entry name" value="Trimer_LpxA-like_sf"/>
</dbReference>
<proteinExistence type="predicted"/>
<dbReference type="OrthoDB" id="9803036at2"/>
<gene>
    <name evidence="1" type="primary">yrdA</name>
    <name evidence="1" type="ORF">NCTC503_02106</name>
</gene>
<dbReference type="SUPFAM" id="SSF51161">
    <property type="entry name" value="Trimeric LpxA-like enzymes"/>
    <property type="match status" value="1"/>
</dbReference>
<accession>A0A4U9RMJ0</accession>
<reference evidence="1 2" key="1">
    <citation type="submission" date="2019-05" db="EMBL/GenBank/DDBJ databases">
        <authorList>
            <consortium name="Pathogen Informatics"/>
        </authorList>
    </citation>
    <scope>NUCLEOTIDE SEQUENCE [LARGE SCALE GENOMIC DNA]</scope>
    <source>
        <strain evidence="1 2">NCTC503</strain>
    </source>
</reference>
<dbReference type="InterPro" id="IPR001451">
    <property type="entry name" value="Hexapep"/>
</dbReference>